<evidence type="ECO:0008006" key="4">
    <source>
        <dbReference type="Google" id="ProtNLM"/>
    </source>
</evidence>
<keyword evidence="1" id="KW-1133">Transmembrane helix</keyword>
<keyword evidence="1" id="KW-0472">Membrane</keyword>
<gene>
    <name evidence="2" type="ORF">SNE40_012876</name>
</gene>
<proteinExistence type="predicted"/>
<dbReference type="CDD" id="cd17481">
    <property type="entry name" value="MFS_MFSD13A"/>
    <property type="match status" value="1"/>
</dbReference>
<feature type="transmembrane region" description="Helical" evidence="1">
    <location>
        <begin position="330"/>
        <end position="355"/>
    </location>
</feature>
<dbReference type="SUPFAM" id="SSF103473">
    <property type="entry name" value="MFS general substrate transporter"/>
    <property type="match status" value="1"/>
</dbReference>
<evidence type="ECO:0000313" key="3">
    <source>
        <dbReference type="Proteomes" id="UP001347796"/>
    </source>
</evidence>
<dbReference type="InterPro" id="IPR040035">
    <property type="entry name" value="TMEM180"/>
</dbReference>
<feature type="transmembrane region" description="Helical" evidence="1">
    <location>
        <begin position="298"/>
        <end position="318"/>
    </location>
</feature>
<dbReference type="InterPro" id="IPR036259">
    <property type="entry name" value="MFS_trans_sf"/>
</dbReference>
<feature type="transmembrane region" description="Helical" evidence="1">
    <location>
        <begin position="262"/>
        <end position="286"/>
    </location>
</feature>
<accession>A0AAN8JIK4</accession>
<feature type="transmembrane region" description="Helical" evidence="1">
    <location>
        <begin position="462"/>
        <end position="483"/>
    </location>
</feature>
<feature type="transmembrane region" description="Helical" evidence="1">
    <location>
        <begin position="12"/>
        <end position="31"/>
    </location>
</feature>
<feature type="transmembrane region" description="Helical" evidence="1">
    <location>
        <begin position="154"/>
        <end position="172"/>
    </location>
</feature>
<evidence type="ECO:0000313" key="2">
    <source>
        <dbReference type="EMBL" id="KAK6178037.1"/>
    </source>
</evidence>
<protein>
    <recommendedName>
        <fullName evidence="4">Transmembrane protein 180</fullName>
    </recommendedName>
</protein>
<keyword evidence="1" id="KW-0812">Transmembrane</keyword>
<keyword evidence="3" id="KW-1185">Reference proteome</keyword>
<dbReference type="PANTHER" id="PTHR28658">
    <property type="entry name" value="TRANSMEMBRANE PROTEIN 180"/>
    <property type="match status" value="1"/>
</dbReference>
<organism evidence="2 3">
    <name type="scientific">Patella caerulea</name>
    <name type="common">Rayed Mediterranean limpet</name>
    <dbReference type="NCBI Taxonomy" id="87958"/>
    <lineage>
        <taxon>Eukaryota</taxon>
        <taxon>Metazoa</taxon>
        <taxon>Spiralia</taxon>
        <taxon>Lophotrochozoa</taxon>
        <taxon>Mollusca</taxon>
        <taxon>Gastropoda</taxon>
        <taxon>Patellogastropoda</taxon>
        <taxon>Patelloidea</taxon>
        <taxon>Patellidae</taxon>
        <taxon>Patella</taxon>
    </lineage>
</organism>
<dbReference type="PANTHER" id="PTHR28658:SF3">
    <property type="entry name" value="TRANSMEMBRANE PROTEIN 180"/>
    <property type="match status" value="1"/>
</dbReference>
<evidence type="ECO:0000256" key="1">
    <source>
        <dbReference type="SAM" id="Phobius"/>
    </source>
</evidence>
<comment type="caution">
    <text evidence="2">The sequence shown here is derived from an EMBL/GenBank/DDBJ whole genome shotgun (WGS) entry which is preliminary data.</text>
</comment>
<sequence>MRTYKIPADICYGSMSFFITIVHNIFLLYHVEIFVSVYRIDKTSFWIGETIFLIWNSCNDPLFGWMSDSKYLNTSAQKGNDVVLQRLSFLQRFGPLFALSFLGFWISWTFPWLQFVVCLCLYDGFLTLIDLHHSALLADLAVSAEIRTRLNSKCSVFAAIGSATVFLSYAIWDKENLNSFRIYCAVVAFVSFLGFFFVSSLLKSYYTSSKESQNSTSDFHHGFPGVIGNTVSYKEMDLDDEMKPDHQTFKSYVYQLLQHKNFLLFSVMNLIQVFHCHFNSNFFPLFLENLLGETISPMYGSILIGLSFVAPHVNNLYFLTLCRKYGVYNVIYVLFGVKLLLSLLMFFAGPSYIWLLCIFIASNRVFTEGTCKLLNLVISDLVDEDYVKNHRHQAVSALIFGTAALLSKPGQTLAPLIGTWMLASTTGHDVFETAGDVGSIKFDVKNLDVASRESYKQGCFNLLVYIPIICAVCQLAVWTQFSLHGRRLQYIKSRREGSEKTFV</sequence>
<name>A0AAN8JIK4_PATCE</name>
<dbReference type="AlphaFoldDB" id="A0AAN8JIK4"/>
<dbReference type="Pfam" id="PF13347">
    <property type="entry name" value="MFS_2"/>
    <property type="match status" value="2"/>
</dbReference>
<feature type="transmembrane region" description="Helical" evidence="1">
    <location>
        <begin position="178"/>
        <end position="202"/>
    </location>
</feature>
<reference evidence="2 3" key="1">
    <citation type="submission" date="2024-01" db="EMBL/GenBank/DDBJ databases">
        <title>The genome of the rayed Mediterranean limpet Patella caerulea (Linnaeus, 1758).</title>
        <authorList>
            <person name="Anh-Thu Weber A."/>
            <person name="Halstead-Nussloch G."/>
        </authorList>
    </citation>
    <scope>NUCLEOTIDE SEQUENCE [LARGE SCALE GENOMIC DNA]</scope>
    <source>
        <strain evidence="2">AATW-2023a</strain>
        <tissue evidence="2">Whole specimen</tissue>
    </source>
</reference>
<dbReference type="Gene3D" id="1.20.1250.20">
    <property type="entry name" value="MFS general substrate transporter like domains"/>
    <property type="match status" value="1"/>
</dbReference>
<dbReference type="EMBL" id="JAZGQO010000009">
    <property type="protein sequence ID" value="KAK6178037.1"/>
    <property type="molecule type" value="Genomic_DNA"/>
</dbReference>
<dbReference type="Proteomes" id="UP001347796">
    <property type="component" value="Unassembled WGS sequence"/>
</dbReference>